<organism evidence="1 2">
    <name type="scientific">Paenimyroides ummariense</name>
    <dbReference type="NCBI Taxonomy" id="913024"/>
    <lineage>
        <taxon>Bacteria</taxon>
        <taxon>Pseudomonadati</taxon>
        <taxon>Bacteroidota</taxon>
        <taxon>Flavobacteriia</taxon>
        <taxon>Flavobacteriales</taxon>
        <taxon>Flavobacteriaceae</taxon>
        <taxon>Paenimyroides</taxon>
    </lineage>
</organism>
<evidence type="ECO:0000313" key="2">
    <source>
        <dbReference type="Proteomes" id="UP000199036"/>
    </source>
</evidence>
<name>A0A1I5E2C4_9FLAO</name>
<sequence>MELITLSTPILEGDRIMYNQNIYTVTESNYQIGNPYFNIDLAVYTITNITTHETFNMFHSTLIHNNAYKL</sequence>
<accession>A0A1I5E2C4</accession>
<keyword evidence="2" id="KW-1185">Reference proteome</keyword>
<gene>
    <name evidence="1" type="ORF">SAMN05421741_11861</name>
</gene>
<dbReference type="EMBL" id="FOVI01000018">
    <property type="protein sequence ID" value="SFO05648.1"/>
    <property type="molecule type" value="Genomic_DNA"/>
</dbReference>
<dbReference type="Proteomes" id="UP000199036">
    <property type="component" value="Unassembled WGS sequence"/>
</dbReference>
<reference evidence="2" key="1">
    <citation type="submission" date="2016-10" db="EMBL/GenBank/DDBJ databases">
        <authorList>
            <person name="Varghese N."/>
            <person name="Submissions S."/>
        </authorList>
    </citation>
    <scope>NUCLEOTIDE SEQUENCE [LARGE SCALE GENOMIC DNA]</scope>
    <source>
        <strain evidence="2">DS-12</strain>
    </source>
</reference>
<protein>
    <submittedName>
        <fullName evidence="1">Uncharacterized protein</fullName>
    </submittedName>
</protein>
<dbReference type="STRING" id="913024.SAMN05421741_11861"/>
<proteinExistence type="predicted"/>
<dbReference type="AlphaFoldDB" id="A0A1I5E2C4"/>
<evidence type="ECO:0000313" key="1">
    <source>
        <dbReference type="EMBL" id="SFO05648.1"/>
    </source>
</evidence>